<feature type="chain" id="PRO_5040889048" description="Acid phosphatase" evidence="2">
    <location>
        <begin position="22"/>
        <end position="255"/>
    </location>
</feature>
<comment type="catalytic activity">
    <reaction evidence="1">
        <text>a phosphate monoester + H2O = an alcohol + phosphate</text>
        <dbReference type="Rhea" id="RHEA:15017"/>
        <dbReference type="ChEBI" id="CHEBI:15377"/>
        <dbReference type="ChEBI" id="CHEBI:30879"/>
        <dbReference type="ChEBI" id="CHEBI:43474"/>
        <dbReference type="ChEBI" id="CHEBI:67140"/>
        <dbReference type="EC" id="3.1.3.2"/>
    </reaction>
</comment>
<evidence type="ECO:0000313" key="5">
    <source>
        <dbReference type="Proteomes" id="UP000535182"/>
    </source>
</evidence>
<feature type="signal peptide" evidence="2">
    <location>
        <begin position="1"/>
        <end position="21"/>
    </location>
</feature>
<evidence type="ECO:0000313" key="4">
    <source>
        <dbReference type="EMBL" id="MBB5329316.1"/>
    </source>
</evidence>
<dbReference type="PRINTS" id="PR00483">
    <property type="entry name" value="BACPHPHTASE"/>
</dbReference>
<reference evidence="4 5" key="1">
    <citation type="submission" date="2020-08" db="EMBL/GenBank/DDBJ databases">
        <title>Genomic Encyclopedia of Type Strains, Phase IV (KMG-V): Genome sequencing to study the core and pangenomes of soil and plant-associated prokaryotes.</title>
        <authorList>
            <person name="Whitman W."/>
        </authorList>
    </citation>
    <scope>NUCLEOTIDE SEQUENCE [LARGE SCALE GENOMIC DNA]</scope>
    <source>
        <strain evidence="4 5">X5P2</strain>
    </source>
</reference>
<evidence type="ECO:0000256" key="1">
    <source>
        <dbReference type="PIRNR" id="PIRNR000897"/>
    </source>
</evidence>
<dbReference type="EC" id="3.1.3.2" evidence="1"/>
<dbReference type="Proteomes" id="UP000535182">
    <property type="component" value="Unassembled WGS sequence"/>
</dbReference>
<protein>
    <recommendedName>
        <fullName evidence="1">Acid phosphatase</fullName>
        <ecNumber evidence="1">3.1.3.2</ecNumber>
    </recommendedName>
</protein>
<comment type="similarity">
    <text evidence="1">Belongs to the class A bacterial acid phosphatase family.</text>
</comment>
<evidence type="ECO:0000256" key="2">
    <source>
        <dbReference type="SAM" id="SignalP"/>
    </source>
</evidence>
<evidence type="ECO:0000259" key="3">
    <source>
        <dbReference type="Pfam" id="PF01569"/>
    </source>
</evidence>
<proteinExistence type="inferred from homology"/>
<dbReference type="PIRSF" id="PIRSF000897">
    <property type="entry name" value="Acid_Ptase_ClsA"/>
    <property type="match status" value="1"/>
</dbReference>
<dbReference type="Pfam" id="PF01569">
    <property type="entry name" value="PAP2"/>
    <property type="match status" value="1"/>
</dbReference>
<dbReference type="InterPro" id="IPR000326">
    <property type="entry name" value="PAP2/HPO"/>
</dbReference>
<dbReference type="AlphaFoldDB" id="A0A9X0U4B9"/>
<sequence length="255" mass="28621">MRHKRLRALLTILFASVTLHGQVQQITSAADKSNRPIQHNAYFLDPTLLDLTLILPPPPAQTSEITKAELSEIHSIEKARTQEQIAAAQADDQEEDIFLFKLVFEKNFTGAALPLTASLSVHIRDDEAVLGKLLKSSFHRPRPFQFDSSLHPVCELSKEPNSYPSGHTLSGYLLAFTLVQMVPEKKEQILQRADDYAHNRLVCGVHYASDVEASRDIAYVMFGYMLANPRFQKELAAARVETRQHLGLPLTTPHT</sequence>
<gene>
    <name evidence="4" type="ORF">HDF14_002934</name>
</gene>
<dbReference type="RefSeq" id="WP_183977696.1">
    <property type="nucleotide sequence ID" value="NZ_JACHEB010000006.1"/>
</dbReference>
<keyword evidence="1 4" id="KW-0378">Hydrolase</keyword>
<dbReference type="CDD" id="cd03397">
    <property type="entry name" value="PAP2_acid_phosphatase"/>
    <property type="match status" value="1"/>
</dbReference>
<comment type="caution">
    <text evidence="4">The sequence shown here is derived from an EMBL/GenBank/DDBJ whole genome shotgun (WGS) entry which is preliminary data.</text>
</comment>
<name>A0A9X0U4B9_9BACT</name>
<dbReference type="InterPro" id="IPR001011">
    <property type="entry name" value="Acid_Pase_classA_bac"/>
</dbReference>
<dbReference type="GO" id="GO:0030288">
    <property type="term" value="C:outer membrane-bounded periplasmic space"/>
    <property type="evidence" value="ECO:0007669"/>
    <property type="project" value="InterPro"/>
</dbReference>
<organism evidence="4 5">
    <name type="scientific">Tunturiibacter gelidiferens</name>
    <dbReference type="NCBI Taxonomy" id="3069689"/>
    <lineage>
        <taxon>Bacteria</taxon>
        <taxon>Pseudomonadati</taxon>
        <taxon>Acidobacteriota</taxon>
        <taxon>Terriglobia</taxon>
        <taxon>Terriglobales</taxon>
        <taxon>Acidobacteriaceae</taxon>
        <taxon>Tunturiibacter</taxon>
    </lineage>
</organism>
<feature type="domain" description="Phosphatidic acid phosphatase type 2/haloperoxidase" evidence="3">
    <location>
        <begin position="129"/>
        <end position="226"/>
    </location>
</feature>
<dbReference type="EMBL" id="JACHEB010000006">
    <property type="protein sequence ID" value="MBB5329316.1"/>
    <property type="molecule type" value="Genomic_DNA"/>
</dbReference>
<keyword evidence="2" id="KW-0732">Signal</keyword>
<dbReference type="GO" id="GO:0003993">
    <property type="term" value="F:acid phosphatase activity"/>
    <property type="evidence" value="ECO:0007669"/>
    <property type="project" value="UniProtKB-EC"/>
</dbReference>
<dbReference type="InterPro" id="IPR036938">
    <property type="entry name" value="PAP2/HPO_sf"/>
</dbReference>
<dbReference type="Gene3D" id="1.20.144.10">
    <property type="entry name" value="Phosphatidic acid phosphatase type 2/haloperoxidase"/>
    <property type="match status" value="1"/>
</dbReference>
<dbReference type="SUPFAM" id="SSF48317">
    <property type="entry name" value="Acid phosphatase/Vanadium-dependent haloperoxidase"/>
    <property type="match status" value="1"/>
</dbReference>
<accession>A0A9X0U4B9</accession>
<keyword evidence="5" id="KW-1185">Reference proteome</keyword>